<dbReference type="CDD" id="cd00756">
    <property type="entry name" value="MoaE"/>
    <property type="match status" value="1"/>
</dbReference>
<dbReference type="EMBL" id="JANUCT010000003">
    <property type="protein sequence ID" value="MCS3902597.1"/>
    <property type="molecule type" value="Genomic_DNA"/>
</dbReference>
<accession>A0AAE3HLG6</accession>
<dbReference type="GO" id="GO:0006777">
    <property type="term" value="P:Mo-molybdopterin cofactor biosynthetic process"/>
    <property type="evidence" value="ECO:0007669"/>
    <property type="project" value="UniProtKB-KW"/>
</dbReference>
<protein>
    <recommendedName>
        <fullName evidence="4">Molybdopterin synthase catalytic subunit</fullName>
        <ecNumber evidence="3">2.8.1.12</ecNumber>
    </recommendedName>
    <alternativeName>
        <fullName evidence="9">MPT synthase subunit 2</fullName>
    </alternativeName>
    <alternativeName>
        <fullName evidence="7">Molybdenum cofactor biosynthesis protein E</fullName>
    </alternativeName>
    <alternativeName>
        <fullName evidence="8">Molybdopterin-converting factor large subunit</fullName>
    </alternativeName>
    <alternativeName>
        <fullName evidence="10">Molybdopterin-converting factor subunit 2</fullName>
    </alternativeName>
</protein>
<dbReference type="Proteomes" id="UP001204445">
    <property type="component" value="Unassembled WGS sequence"/>
</dbReference>
<dbReference type="RefSeq" id="WP_259054143.1">
    <property type="nucleotide sequence ID" value="NZ_JANUCT010000003.1"/>
</dbReference>
<sequence>MIEIIDSPFDPHARLADYQRSLQSVGGYGAEASFTGYMRDHNDGERVTGMHLEYYPGMTERHLQSIADEAARRWELLEVLILHRVGDIAVGEAIVLVAAWSAHRADAFEACRFMMEDLKSRAPFWKKEQLDPGERWVQGNTPGYK</sequence>
<comment type="catalytic activity">
    <reaction evidence="11">
        <text>2 [molybdopterin-synthase sulfur-carrier protein]-C-terminal-Gly-aminoethanethioate + cyclic pyranopterin phosphate + H2O = molybdopterin + 2 [molybdopterin-synthase sulfur-carrier protein]-C-terminal Gly-Gly + 2 H(+)</text>
        <dbReference type="Rhea" id="RHEA:26333"/>
        <dbReference type="Rhea" id="RHEA-COMP:12202"/>
        <dbReference type="Rhea" id="RHEA-COMP:19907"/>
        <dbReference type="ChEBI" id="CHEBI:15377"/>
        <dbReference type="ChEBI" id="CHEBI:15378"/>
        <dbReference type="ChEBI" id="CHEBI:58698"/>
        <dbReference type="ChEBI" id="CHEBI:59648"/>
        <dbReference type="ChEBI" id="CHEBI:90778"/>
        <dbReference type="ChEBI" id="CHEBI:232372"/>
        <dbReference type="EC" id="2.8.1.12"/>
    </reaction>
</comment>
<evidence type="ECO:0000256" key="3">
    <source>
        <dbReference type="ARBA" id="ARBA00011950"/>
    </source>
</evidence>
<reference evidence="12" key="1">
    <citation type="submission" date="2022-08" db="EMBL/GenBank/DDBJ databases">
        <title>Genomic Encyclopedia of Type Strains, Phase III (KMG-III): the genomes of soil and plant-associated and newly described type strains.</title>
        <authorList>
            <person name="Whitman W."/>
        </authorList>
    </citation>
    <scope>NUCLEOTIDE SEQUENCE</scope>
    <source>
        <strain evidence="12">HMT 1</strain>
    </source>
</reference>
<evidence type="ECO:0000256" key="11">
    <source>
        <dbReference type="ARBA" id="ARBA00049878"/>
    </source>
</evidence>
<name>A0AAE3HLG6_9GAMM</name>
<evidence type="ECO:0000256" key="6">
    <source>
        <dbReference type="ARBA" id="ARBA00026066"/>
    </source>
</evidence>
<evidence type="ECO:0000256" key="7">
    <source>
        <dbReference type="ARBA" id="ARBA00029745"/>
    </source>
</evidence>
<dbReference type="InterPro" id="IPR003448">
    <property type="entry name" value="Mopterin_biosynth_MoaE"/>
</dbReference>
<dbReference type="Pfam" id="PF02391">
    <property type="entry name" value="MoaE"/>
    <property type="match status" value="1"/>
</dbReference>
<proteinExistence type="inferred from homology"/>
<keyword evidence="13" id="KW-1185">Reference proteome</keyword>
<dbReference type="Gene3D" id="3.90.1170.40">
    <property type="entry name" value="Molybdopterin biosynthesis MoaE subunit"/>
    <property type="match status" value="1"/>
</dbReference>
<dbReference type="InterPro" id="IPR036563">
    <property type="entry name" value="MoaE_sf"/>
</dbReference>
<dbReference type="SUPFAM" id="SSF54690">
    <property type="entry name" value="Molybdopterin synthase subunit MoaE"/>
    <property type="match status" value="1"/>
</dbReference>
<evidence type="ECO:0000313" key="13">
    <source>
        <dbReference type="Proteomes" id="UP001204445"/>
    </source>
</evidence>
<comment type="similarity">
    <text evidence="2">Belongs to the MoaE family.</text>
</comment>
<evidence type="ECO:0000256" key="10">
    <source>
        <dbReference type="ARBA" id="ARBA00032474"/>
    </source>
</evidence>
<dbReference type="PANTHER" id="PTHR23404">
    <property type="entry name" value="MOLYBDOPTERIN SYNTHASE RELATED"/>
    <property type="match status" value="1"/>
</dbReference>
<evidence type="ECO:0000313" key="12">
    <source>
        <dbReference type="EMBL" id="MCS3902597.1"/>
    </source>
</evidence>
<dbReference type="AlphaFoldDB" id="A0AAE3HLG6"/>
<evidence type="ECO:0000256" key="8">
    <source>
        <dbReference type="ARBA" id="ARBA00030407"/>
    </source>
</evidence>
<comment type="caution">
    <text evidence="12">The sequence shown here is derived from an EMBL/GenBank/DDBJ whole genome shotgun (WGS) entry which is preliminary data.</text>
</comment>
<dbReference type="GO" id="GO:0030366">
    <property type="term" value="F:molybdopterin synthase activity"/>
    <property type="evidence" value="ECO:0007669"/>
    <property type="project" value="UniProtKB-EC"/>
</dbReference>
<comment type="subunit">
    <text evidence="6">Heterotetramer of 2 MoaD subunits and 2 MoaE subunits. Also stable as homodimer. The enzyme changes between these two forms during catalysis.</text>
</comment>
<keyword evidence="5" id="KW-0501">Molybdenum cofactor biosynthesis</keyword>
<organism evidence="12 13">
    <name type="scientific">Methylohalomonas lacus</name>
    <dbReference type="NCBI Taxonomy" id="398773"/>
    <lineage>
        <taxon>Bacteria</taxon>
        <taxon>Pseudomonadati</taxon>
        <taxon>Pseudomonadota</taxon>
        <taxon>Gammaproteobacteria</taxon>
        <taxon>Methylohalomonadales</taxon>
        <taxon>Methylohalomonadaceae</taxon>
        <taxon>Methylohalomonas</taxon>
    </lineage>
</organism>
<evidence type="ECO:0000256" key="2">
    <source>
        <dbReference type="ARBA" id="ARBA00005426"/>
    </source>
</evidence>
<dbReference type="EC" id="2.8.1.12" evidence="3"/>
<evidence type="ECO:0000256" key="1">
    <source>
        <dbReference type="ARBA" id="ARBA00005046"/>
    </source>
</evidence>
<evidence type="ECO:0000256" key="4">
    <source>
        <dbReference type="ARBA" id="ARBA00013858"/>
    </source>
</evidence>
<gene>
    <name evidence="12" type="ORF">J2T55_000601</name>
</gene>
<comment type="pathway">
    <text evidence="1">Cofactor biosynthesis; molybdopterin biosynthesis.</text>
</comment>
<keyword evidence="12" id="KW-0808">Transferase</keyword>
<evidence type="ECO:0000256" key="5">
    <source>
        <dbReference type="ARBA" id="ARBA00023150"/>
    </source>
</evidence>
<evidence type="ECO:0000256" key="9">
    <source>
        <dbReference type="ARBA" id="ARBA00030781"/>
    </source>
</evidence>